<evidence type="ECO:0000256" key="1">
    <source>
        <dbReference type="SAM" id="SignalP"/>
    </source>
</evidence>
<protein>
    <recommendedName>
        <fullName evidence="4">Extracellular protein</fullName>
    </recommendedName>
</protein>
<feature type="signal peptide" evidence="1">
    <location>
        <begin position="1"/>
        <end position="26"/>
    </location>
</feature>
<organism evidence="2 3">
    <name type="scientific">Coccomyxa viridis</name>
    <dbReference type="NCBI Taxonomy" id="1274662"/>
    <lineage>
        <taxon>Eukaryota</taxon>
        <taxon>Viridiplantae</taxon>
        <taxon>Chlorophyta</taxon>
        <taxon>core chlorophytes</taxon>
        <taxon>Trebouxiophyceae</taxon>
        <taxon>Trebouxiophyceae incertae sedis</taxon>
        <taxon>Coccomyxaceae</taxon>
        <taxon>Coccomyxa</taxon>
    </lineage>
</organism>
<accession>A0AAV1ICR0</accession>
<reference evidence="2 3" key="1">
    <citation type="submission" date="2023-10" db="EMBL/GenBank/DDBJ databases">
        <authorList>
            <person name="Maclean D."/>
            <person name="Macfadyen A."/>
        </authorList>
    </citation>
    <scope>NUCLEOTIDE SEQUENCE [LARGE SCALE GENOMIC DNA]</scope>
</reference>
<dbReference type="Proteomes" id="UP001314263">
    <property type="component" value="Unassembled WGS sequence"/>
</dbReference>
<proteinExistence type="predicted"/>
<dbReference type="AlphaFoldDB" id="A0AAV1ICR0"/>
<comment type="caution">
    <text evidence="2">The sequence shown here is derived from an EMBL/GenBank/DDBJ whole genome shotgun (WGS) entry which is preliminary data.</text>
</comment>
<dbReference type="EMBL" id="CAUYUE010000010">
    <property type="protein sequence ID" value="CAK0784522.1"/>
    <property type="molecule type" value="Genomic_DNA"/>
</dbReference>
<evidence type="ECO:0008006" key="4">
    <source>
        <dbReference type="Google" id="ProtNLM"/>
    </source>
</evidence>
<gene>
    <name evidence="2" type="ORF">CVIRNUC_007726</name>
</gene>
<evidence type="ECO:0000313" key="3">
    <source>
        <dbReference type="Proteomes" id="UP001314263"/>
    </source>
</evidence>
<keyword evidence="1" id="KW-0732">Signal</keyword>
<keyword evidence="3" id="KW-1185">Reference proteome</keyword>
<sequence length="101" mass="10960">MSRGRRPPRFFPLLLLTALLAQTVASTAMLTADDGSLAGRRHMLDLAMPNEGSTIRSTNSMSSMSTKYSTDARIAGVVLTAGGINTNGQLRRRSHNRRSLK</sequence>
<feature type="chain" id="PRO_5043348245" description="Extracellular protein" evidence="1">
    <location>
        <begin position="27"/>
        <end position="101"/>
    </location>
</feature>
<evidence type="ECO:0000313" key="2">
    <source>
        <dbReference type="EMBL" id="CAK0784522.1"/>
    </source>
</evidence>
<name>A0AAV1ICR0_9CHLO</name>